<keyword evidence="9" id="KW-1185">Reference proteome</keyword>
<reference evidence="8 9" key="1">
    <citation type="journal article" date="2013" name="BMC Genomics">
        <title>The miniature genome of a carnivorous plant Genlisea aurea contains a low number of genes and short non-coding sequences.</title>
        <authorList>
            <person name="Leushkin E.V."/>
            <person name="Sutormin R.A."/>
            <person name="Nabieva E.R."/>
            <person name="Penin A.A."/>
            <person name="Kondrashov A.S."/>
            <person name="Logacheva M.D."/>
        </authorList>
    </citation>
    <scope>NUCLEOTIDE SEQUENCE [LARGE SCALE GENOMIC DNA]</scope>
</reference>
<comment type="caution">
    <text evidence="5">Lacks conserved residue(s) required for the propagation of feature annotation.</text>
</comment>
<dbReference type="EMBL" id="AUSU01001312">
    <property type="protein sequence ID" value="EPS71319.1"/>
    <property type="molecule type" value="Genomic_DNA"/>
</dbReference>
<dbReference type="PANTHER" id="PTHR43874">
    <property type="entry name" value="TWO-COMPONENT RESPONSE REGULATOR"/>
    <property type="match status" value="1"/>
</dbReference>
<feature type="compositionally biased region" description="Basic and acidic residues" evidence="6">
    <location>
        <begin position="234"/>
        <end position="249"/>
    </location>
</feature>
<evidence type="ECO:0000256" key="5">
    <source>
        <dbReference type="PROSITE-ProRule" id="PRU00169"/>
    </source>
</evidence>
<evidence type="ECO:0000313" key="8">
    <source>
        <dbReference type="EMBL" id="EPS71319.1"/>
    </source>
</evidence>
<dbReference type="Proteomes" id="UP000015453">
    <property type="component" value="Unassembled WGS sequence"/>
</dbReference>
<evidence type="ECO:0000256" key="3">
    <source>
        <dbReference type="ARBA" id="ARBA00023163"/>
    </source>
</evidence>
<gene>
    <name evidence="8" type="ORF">M569_03441</name>
</gene>
<dbReference type="GO" id="GO:0000160">
    <property type="term" value="P:phosphorelay signal transduction system"/>
    <property type="evidence" value="ECO:0007669"/>
    <property type="project" value="UniProtKB-KW"/>
</dbReference>
<dbReference type="Pfam" id="PF00072">
    <property type="entry name" value="Response_reg"/>
    <property type="match status" value="1"/>
</dbReference>
<dbReference type="SUPFAM" id="SSF52172">
    <property type="entry name" value="CheY-like"/>
    <property type="match status" value="1"/>
</dbReference>
<dbReference type="OrthoDB" id="1675439at2759"/>
<accession>S8CVC8</accession>
<comment type="caution">
    <text evidence="8">The sequence shown here is derived from an EMBL/GenBank/DDBJ whole genome shotgun (WGS) entry which is preliminary data.</text>
</comment>
<dbReference type="InterPro" id="IPR011006">
    <property type="entry name" value="CheY-like_superfamily"/>
</dbReference>
<feature type="domain" description="Response regulatory" evidence="7">
    <location>
        <begin position="32"/>
        <end position="153"/>
    </location>
</feature>
<dbReference type="Gene3D" id="1.10.10.60">
    <property type="entry name" value="Homeodomain-like"/>
    <property type="match status" value="1"/>
</dbReference>
<dbReference type="InterPro" id="IPR045279">
    <property type="entry name" value="ARR-like"/>
</dbReference>
<sequence length="362" mass="40452">MWEEAGCFPMDRWGASSASSSPSYRRLVEEIHVLLVDHDREGLIHTGKLLQICQYKVSIVEYASVAMSMLSSSAKFDVIVANVDSPDLHGFKLVQQAAAVGVPIAERMWNSVAVMSAEEDAAKAMKALEAGAFLFMEKPTTIEVVRLLWQHVVRERARIVRERDVVFLERPAARGKKKFRAAADDLANSSTSNVKKKMCTEWTQELHLRFMDAVETLGEGRLTRMQVASHLQKCRNDNWRSPEERRSQHSDLPPSAVADQLTKPRRFGSKPATVMSLKTSSSGGGGSRSQSNSPIGGGVSPANYRNQHSEDIFNLDSLMSITFQEIKSSPHLPEFVRHPPHFHQQELQRHLSPETSNFESDG</sequence>
<keyword evidence="4" id="KW-0539">Nucleus</keyword>
<dbReference type="SMART" id="SM00448">
    <property type="entry name" value="REC"/>
    <property type="match status" value="1"/>
</dbReference>
<feature type="compositionally biased region" description="Polar residues" evidence="6">
    <location>
        <begin position="353"/>
        <end position="362"/>
    </location>
</feature>
<keyword evidence="3" id="KW-0804">Transcription</keyword>
<dbReference type="GO" id="GO:0009736">
    <property type="term" value="P:cytokinin-activated signaling pathway"/>
    <property type="evidence" value="ECO:0007669"/>
    <property type="project" value="InterPro"/>
</dbReference>
<evidence type="ECO:0000256" key="2">
    <source>
        <dbReference type="ARBA" id="ARBA00023015"/>
    </source>
</evidence>
<evidence type="ECO:0000256" key="1">
    <source>
        <dbReference type="ARBA" id="ARBA00023012"/>
    </source>
</evidence>
<dbReference type="AlphaFoldDB" id="S8CVC8"/>
<dbReference type="SUPFAM" id="SSF46689">
    <property type="entry name" value="Homeodomain-like"/>
    <property type="match status" value="1"/>
</dbReference>
<keyword evidence="1" id="KW-0902">Two-component regulatory system</keyword>
<evidence type="ECO:0000256" key="6">
    <source>
        <dbReference type="SAM" id="MobiDB-lite"/>
    </source>
</evidence>
<feature type="compositionally biased region" description="Basic and acidic residues" evidence="6">
    <location>
        <begin position="343"/>
        <end position="352"/>
    </location>
</feature>
<dbReference type="PANTHER" id="PTHR43874:SF87">
    <property type="entry name" value="HTH MYB-TYPE DOMAIN-CONTAINING PROTEIN"/>
    <property type="match status" value="1"/>
</dbReference>
<dbReference type="NCBIfam" id="TIGR01557">
    <property type="entry name" value="myb_SHAQKYF"/>
    <property type="match status" value="1"/>
</dbReference>
<dbReference type="InterPro" id="IPR001789">
    <property type="entry name" value="Sig_transdc_resp-reg_receiver"/>
</dbReference>
<dbReference type="Gene3D" id="3.40.50.2300">
    <property type="match status" value="1"/>
</dbReference>
<evidence type="ECO:0000259" key="7">
    <source>
        <dbReference type="PROSITE" id="PS50110"/>
    </source>
</evidence>
<feature type="region of interest" description="Disordered" evidence="6">
    <location>
        <begin position="234"/>
        <end position="304"/>
    </location>
</feature>
<evidence type="ECO:0000256" key="4">
    <source>
        <dbReference type="ARBA" id="ARBA00023242"/>
    </source>
</evidence>
<protein>
    <recommendedName>
        <fullName evidence="7">Response regulatory domain-containing protein</fullName>
    </recommendedName>
</protein>
<keyword evidence="2" id="KW-0805">Transcription regulation</keyword>
<dbReference type="InterPro" id="IPR009057">
    <property type="entry name" value="Homeodomain-like_sf"/>
</dbReference>
<dbReference type="GO" id="GO:0003677">
    <property type="term" value="F:DNA binding"/>
    <property type="evidence" value="ECO:0007669"/>
    <property type="project" value="InterPro"/>
</dbReference>
<dbReference type="PROSITE" id="PS50110">
    <property type="entry name" value="RESPONSE_REGULATORY"/>
    <property type="match status" value="1"/>
</dbReference>
<dbReference type="InterPro" id="IPR006447">
    <property type="entry name" value="Myb_dom_plants"/>
</dbReference>
<evidence type="ECO:0000313" key="9">
    <source>
        <dbReference type="Proteomes" id="UP000015453"/>
    </source>
</evidence>
<proteinExistence type="predicted"/>
<feature type="region of interest" description="Disordered" evidence="6">
    <location>
        <begin position="342"/>
        <end position="362"/>
    </location>
</feature>
<name>S8CVC8_9LAMI</name>
<organism evidence="8 9">
    <name type="scientific">Genlisea aurea</name>
    <dbReference type="NCBI Taxonomy" id="192259"/>
    <lineage>
        <taxon>Eukaryota</taxon>
        <taxon>Viridiplantae</taxon>
        <taxon>Streptophyta</taxon>
        <taxon>Embryophyta</taxon>
        <taxon>Tracheophyta</taxon>
        <taxon>Spermatophyta</taxon>
        <taxon>Magnoliopsida</taxon>
        <taxon>eudicotyledons</taxon>
        <taxon>Gunneridae</taxon>
        <taxon>Pentapetalae</taxon>
        <taxon>asterids</taxon>
        <taxon>lamiids</taxon>
        <taxon>Lamiales</taxon>
        <taxon>Lentibulariaceae</taxon>
        <taxon>Genlisea</taxon>
    </lineage>
</organism>